<evidence type="ECO:0000313" key="1">
    <source>
        <dbReference type="EMBL" id="QHT93239.1"/>
    </source>
</evidence>
<dbReference type="EMBL" id="MN740203">
    <property type="protein sequence ID" value="QHT93239.1"/>
    <property type="molecule type" value="Genomic_DNA"/>
</dbReference>
<reference evidence="1" key="1">
    <citation type="journal article" date="2020" name="Nature">
        <title>Giant virus diversity and host interactions through global metagenomics.</title>
        <authorList>
            <person name="Schulz F."/>
            <person name="Roux S."/>
            <person name="Paez-Espino D."/>
            <person name="Jungbluth S."/>
            <person name="Walsh D.A."/>
            <person name="Denef V.J."/>
            <person name="McMahon K.D."/>
            <person name="Konstantinidis K.T."/>
            <person name="Eloe-Fadrosh E.A."/>
            <person name="Kyrpides N.C."/>
            <person name="Woyke T."/>
        </authorList>
    </citation>
    <scope>NUCLEOTIDE SEQUENCE</scope>
    <source>
        <strain evidence="1">GVMAG-M-3300023210-19</strain>
    </source>
</reference>
<organism evidence="1">
    <name type="scientific">viral metagenome</name>
    <dbReference type="NCBI Taxonomy" id="1070528"/>
    <lineage>
        <taxon>unclassified sequences</taxon>
        <taxon>metagenomes</taxon>
        <taxon>organismal metagenomes</taxon>
    </lineage>
</organism>
<accession>A0A6C0IK90</accession>
<dbReference type="AlphaFoldDB" id="A0A6C0IK90"/>
<name>A0A6C0IK90_9ZZZZ</name>
<proteinExistence type="predicted"/>
<protein>
    <recommendedName>
        <fullName evidence="2">SAP domain-containing protein</fullName>
    </recommendedName>
</protein>
<sequence length="380" mass="44577">MNENSTKVKRNYKKKVNEHSITYANYEEHNIDLTKYKISDLKTAIRQLGNIHLTGTKPVLIERLISRFGEIKHATLIQKIFRGWYLRLIQTLRGPALKNHKLCTNDSDMATLEPICEIATSYFFSYKDNAGFVYGFDVSSLIQHINTNGKFINPYTRENVCNIIKKNVYRVYRGSYAIFEEFRENNKKLVLPRRRQLMHINRLSEIQRRMASMQNRIDANSVSSAFNQIRARVTRIRSQLSVEERTRALFVEIDQLGNYTRYSWFNNLSHRDLVLFYRALHDIWYYRAGLSHTTKRNICYGCSHNSTTPFTRHSSLGFREISFLEYDELKLTGLEIFENLVYCGVDNDHKKIGTLHALSALTLVSRDARQAMPWLYESVI</sequence>
<evidence type="ECO:0008006" key="2">
    <source>
        <dbReference type="Google" id="ProtNLM"/>
    </source>
</evidence>